<evidence type="ECO:0000256" key="3">
    <source>
        <dbReference type="ARBA" id="ARBA00022490"/>
    </source>
</evidence>
<keyword evidence="4 10" id="KW-0597">Phosphoprotein</keyword>
<dbReference type="PROSITE" id="PS01124">
    <property type="entry name" value="HTH_ARAC_FAMILY_2"/>
    <property type="match status" value="1"/>
</dbReference>
<dbReference type="InterPro" id="IPR020449">
    <property type="entry name" value="Tscrpt_reg_AraC-type_HTH"/>
</dbReference>
<proteinExistence type="predicted"/>
<accession>A0ABZ0UI50</accession>
<name>A0ABZ0UI50_9FIRM</name>
<keyword evidence="7" id="KW-0238">DNA-binding</keyword>
<evidence type="ECO:0000256" key="8">
    <source>
        <dbReference type="ARBA" id="ARBA00023163"/>
    </source>
</evidence>
<dbReference type="InterPro" id="IPR041522">
    <property type="entry name" value="CdaR_GGDEF"/>
</dbReference>
<dbReference type="PROSITE" id="PS50110">
    <property type="entry name" value="RESPONSE_REGULATORY"/>
    <property type="match status" value="1"/>
</dbReference>
<dbReference type="SUPFAM" id="SSF52172">
    <property type="entry name" value="CheY-like"/>
    <property type="match status" value="1"/>
</dbReference>
<dbReference type="PANTHER" id="PTHR42713:SF3">
    <property type="entry name" value="TRANSCRIPTIONAL REGULATORY PROTEIN HPTR"/>
    <property type="match status" value="1"/>
</dbReference>
<evidence type="ECO:0000256" key="2">
    <source>
        <dbReference type="ARBA" id="ARBA00018672"/>
    </source>
</evidence>
<keyword evidence="14" id="KW-1185">Reference proteome</keyword>
<dbReference type="SMART" id="SM00342">
    <property type="entry name" value="HTH_ARAC"/>
    <property type="match status" value="1"/>
</dbReference>
<evidence type="ECO:0000256" key="6">
    <source>
        <dbReference type="ARBA" id="ARBA00023015"/>
    </source>
</evidence>
<keyword evidence="8" id="KW-0804">Transcription</keyword>
<comment type="subcellular location">
    <subcellularLocation>
        <location evidence="1">Cytoplasm</location>
    </subcellularLocation>
</comment>
<dbReference type="Pfam" id="PF00072">
    <property type="entry name" value="Response_reg"/>
    <property type="match status" value="1"/>
</dbReference>
<dbReference type="CDD" id="cd17536">
    <property type="entry name" value="REC_YesN-like"/>
    <property type="match status" value="1"/>
</dbReference>
<dbReference type="Proteomes" id="UP001325248">
    <property type="component" value="Chromosome"/>
</dbReference>
<comment type="function">
    <text evidence="9">May play the central regulatory role in sporulation. It may be an element of the effector pathway responsible for the activation of sporulation genes in response to nutritional stress. Spo0A may act in concert with spo0H (a sigma factor) to control the expression of some genes that are critical to the sporulation process.</text>
</comment>
<evidence type="ECO:0000256" key="1">
    <source>
        <dbReference type="ARBA" id="ARBA00004496"/>
    </source>
</evidence>
<dbReference type="InterPro" id="IPR051552">
    <property type="entry name" value="HptR"/>
</dbReference>
<gene>
    <name evidence="13" type="primary">rssB_15</name>
    <name evidence="13" type="ORF">BLCOC_53490</name>
</gene>
<reference evidence="13" key="1">
    <citation type="submission" date="2023-10" db="EMBL/GenBank/DDBJ databases">
        <title>Genome sequence of Blautia coccoides DSM 935.</title>
        <authorList>
            <person name="Boeer T."/>
            <person name="Bengelsdorf F.R."/>
            <person name="Daniel R."/>
            <person name="Poehlein A."/>
        </authorList>
    </citation>
    <scope>NUCLEOTIDE SEQUENCE [LARGE SCALE GENOMIC DNA]</scope>
    <source>
        <strain evidence="13">DSM 935</strain>
    </source>
</reference>
<evidence type="ECO:0000313" key="13">
    <source>
        <dbReference type="EMBL" id="WPX76962.1"/>
    </source>
</evidence>
<keyword evidence="5" id="KW-0902">Two-component regulatory system</keyword>
<evidence type="ECO:0000259" key="12">
    <source>
        <dbReference type="PROSITE" id="PS50110"/>
    </source>
</evidence>
<dbReference type="Gene3D" id="1.10.10.60">
    <property type="entry name" value="Homeodomain-like"/>
    <property type="match status" value="2"/>
</dbReference>
<keyword evidence="6" id="KW-0805">Transcription regulation</keyword>
<dbReference type="PRINTS" id="PR00032">
    <property type="entry name" value="HTHARAC"/>
</dbReference>
<sequence length="512" mass="59680">MLEVVLIDDEYFFRNSLKRAIPWEEMGFQITGDANNGRDGFRLICDKQPDIAVIDINMPLINGLELIEKLRKEQIPCKCILLTGYSDFKYAQQAIRLNVSEYILKPVDFSLLTESLNNLKQEISQEQEQQFHVKALEEHRMRYIKEHFLLDIIDGHVSFNKLQLSSYLEELHISVSFDSYVVCILEMPEIHASNIEDIRKHLENTLFQDGKSEIFVTHHSQICLICETESLEHLKKETETLTEFLQHRVSAFHMGVSALHRGAQEIIIAYKEASVCLKNARSFEHSLLFYEEWNLTAYRIPETVLADVKKLIRRRDLVNITETLGHLYDTFREKKLSYDNIIFCTYELLSSLLSALNEQNSINCFLFRDSRSLSDTLDNFRSCDEIRRWMIDMFTEQLSQENPTASICAVTRNVQDYILQNYSDPELTIEDIARNLFQNYSYLCYCFKRDQGITINDYINQIRLNKALELFDSGVDNVGYVAEATGFNNAGYFSRKFKKFVGLSPSEYVKTL</sequence>
<dbReference type="SUPFAM" id="SSF46689">
    <property type="entry name" value="Homeodomain-like"/>
    <property type="match status" value="2"/>
</dbReference>
<dbReference type="EMBL" id="CP136422">
    <property type="protein sequence ID" value="WPX76962.1"/>
    <property type="molecule type" value="Genomic_DNA"/>
</dbReference>
<organism evidence="13 14">
    <name type="scientific">Blautia producta</name>
    <dbReference type="NCBI Taxonomy" id="33035"/>
    <lineage>
        <taxon>Bacteria</taxon>
        <taxon>Bacillati</taxon>
        <taxon>Bacillota</taxon>
        <taxon>Clostridia</taxon>
        <taxon>Lachnospirales</taxon>
        <taxon>Lachnospiraceae</taxon>
        <taxon>Blautia</taxon>
    </lineage>
</organism>
<protein>
    <recommendedName>
        <fullName evidence="2">Stage 0 sporulation protein A homolog</fullName>
    </recommendedName>
</protein>
<dbReference type="Gene3D" id="3.40.50.2300">
    <property type="match status" value="1"/>
</dbReference>
<evidence type="ECO:0000313" key="14">
    <source>
        <dbReference type="Proteomes" id="UP001325248"/>
    </source>
</evidence>
<dbReference type="PANTHER" id="PTHR42713">
    <property type="entry name" value="HISTIDINE KINASE-RELATED"/>
    <property type="match status" value="1"/>
</dbReference>
<dbReference type="InterPro" id="IPR011006">
    <property type="entry name" value="CheY-like_superfamily"/>
</dbReference>
<evidence type="ECO:0000259" key="11">
    <source>
        <dbReference type="PROSITE" id="PS01124"/>
    </source>
</evidence>
<dbReference type="SMART" id="SM00448">
    <property type="entry name" value="REC"/>
    <property type="match status" value="1"/>
</dbReference>
<keyword evidence="3" id="KW-0963">Cytoplasm</keyword>
<dbReference type="Pfam" id="PF17853">
    <property type="entry name" value="GGDEF_2"/>
    <property type="match status" value="1"/>
</dbReference>
<feature type="modified residue" description="4-aspartylphosphate" evidence="10">
    <location>
        <position position="55"/>
    </location>
</feature>
<feature type="domain" description="Response regulatory" evidence="12">
    <location>
        <begin position="3"/>
        <end position="120"/>
    </location>
</feature>
<dbReference type="InterPro" id="IPR009057">
    <property type="entry name" value="Homeodomain-like_sf"/>
</dbReference>
<evidence type="ECO:0000256" key="5">
    <source>
        <dbReference type="ARBA" id="ARBA00023012"/>
    </source>
</evidence>
<evidence type="ECO:0000256" key="10">
    <source>
        <dbReference type="PROSITE-ProRule" id="PRU00169"/>
    </source>
</evidence>
<evidence type="ECO:0000256" key="4">
    <source>
        <dbReference type="ARBA" id="ARBA00022553"/>
    </source>
</evidence>
<dbReference type="InterPro" id="IPR001789">
    <property type="entry name" value="Sig_transdc_resp-reg_receiver"/>
</dbReference>
<dbReference type="Pfam" id="PF12833">
    <property type="entry name" value="HTH_18"/>
    <property type="match status" value="1"/>
</dbReference>
<evidence type="ECO:0000256" key="7">
    <source>
        <dbReference type="ARBA" id="ARBA00023125"/>
    </source>
</evidence>
<evidence type="ECO:0000256" key="9">
    <source>
        <dbReference type="ARBA" id="ARBA00024867"/>
    </source>
</evidence>
<feature type="domain" description="HTH araC/xylS-type" evidence="11">
    <location>
        <begin position="412"/>
        <end position="511"/>
    </location>
</feature>
<dbReference type="InterPro" id="IPR018060">
    <property type="entry name" value="HTH_AraC"/>
</dbReference>